<protein>
    <submittedName>
        <fullName evidence="2">CoA transferase</fullName>
    </submittedName>
</protein>
<sequence length="464" mass="48817">MDDFPAQSQVQWITREAAERFAPAVIGPRTWWNGALPVESLAIRSASAALTAAHAFLGERRFALDTRRLAGAFASIRHLRVDGAAPEPYDAASGFFQCRDGWVRTHANYPHHRDALAGALGLGELAAALRERAAADVEELAFATGGLAVRVRGRAEWRATLPAEGRAGAAGPETPWIALHPRTGSPRAVDRPAGDRRDAGSRLAGLRVLDLTRVIAGPTGTKFLAALGADVLRVDPPHRPELLTQHLDTDDGKRSAEADLREADALNRVRALATEADVVLTGYRPGALARFGLDAAAPLETRPGLAVVELDAWGGCPEPWRGRRGFDSLVQAASGIADLYGTAAGDEEAARDDTVTGHGTSMRDEAWNPGALPVQALDHATGYGAAAAALTLLPTGGSARLSLARTAEELFSLPPLRPGPGPAGEAAPELVEVGSPHGRLTRVAPLIGEPRAPGRYGADVLTWV</sequence>
<dbReference type="InterPro" id="IPR003673">
    <property type="entry name" value="CoA-Trfase_fam_III"/>
</dbReference>
<feature type="compositionally biased region" description="Basic and acidic residues" evidence="1">
    <location>
        <begin position="351"/>
        <end position="366"/>
    </location>
</feature>
<dbReference type="Gene3D" id="3.40.50.10540">
    <property type="entry name" value="Crotonobetainyl-coa:carnitine coa-transferase, domain 1"/>
    <property type="match status" value="1"/>
</dbReference>
<dbReference type="PANTHER" id="PTHR48228">
    <property type="entry name" value="SUCCINYL-COA--D-CITRAMALATE COA-TRANSFERASE"/>
    <property type="match status" value="1"/>
</dbReference>
<dbReference type="InterPro" id="IPR023606">
    <property type="entry name" value="CoA-Trfase_III_dom_1_sf"/>
</dbReference>
<reference evidence="2" key="1">
    <citation type="submission" date="2022-06" db="EMBL/GenBank/DDBJ databases">
        <title>Rothia sp. isolated from sandalwood seedling.</title>
        <authorList>
            <person name="Tuikhar N."/>
            <person name="Kirdat K."/>
            <person name="Thorat V."/>
            <person name="Swetha P."/>
            <person name="Padma S."/>
            <person name="Sundararaj R."/>
            <person name="Yadav A."/>
        </authorList>
    </citation>
    <scope>NUCLEOTIDE SEQUENCE</scope>
    <source>
        <strain evidence="2">AR01</strain>
    </source>
</reference>
<dbReference type="AlphaFoldDB" id="A0A9X2KIA3"/>
<evidence type="ECO:0000256" key="1">
    <source>
        <dbReference type="SAM" id="MobiDB-lite"/>
    </source>
</evidence>
<name>A0A9X2KIA3_9MICC</name>
<comment type="caution">
    <text evidence="2">The sequence shown here is derived from an EMBL/GenBank/DDBJ whole genome shotgun (WGS) entry which is preliminary data.</text>
</comment>
<organism evidence="2 3">
    <name type="scientific">Rothia santali</name>
    <dbReference type="NCBI Taxonomy" id="2949643"/>
    <lineage>
        <taxon>Bacteria</taxon>
        <taxon>Bacillati</taxon>
        <taxon>Actinomycetota</taxon>
        <taxon>Actinomycetes</taxon>
        <taxon>Micrococcales</taxon>
        <taxon>Micrococcaceae</taxon>
        <taxon>Rothia</taxon>
    </lineage>
</organism>
<gene>
    <name evidence="2" type="ORF">NBM05_11965</name>
</gene>
<dbReference type="Proteomes" id="UP001139502">
    <property type="component" value="Unassembled WGS sequence"/>
</dbReference>
<keyword evidence="2" id="KW-0808">Transferase</keyword>
<feature type="region of interest" description="Disordered" evidence="1">
    <location>
        <begin position="347"/>
        <end position="366"/>
    </location>
</feature>
<dbReference type="GO" id="GO:0016740">
    <property type="term" value="F:transferase activity"/>
    <property type="evidence" value="ECO:0007669"/>
    <property type="project" value="UniProtKB-KW"/>
</dbReference>
<dbReference type="InterPro" id="IPR050509">
    <property type="entry name" value="CoA-transferase_III"/>
</dbReference>
<dbReference type="SUPFAM" id="SSF89796">
    <property type="entry name" value="CoA-transferase family III (CaiB/BaiF)"/>
    <property type="match status" value="2"/>
</dbReference>
<evidence type="ECO:0000313" key="3">
    <source>
        <dbReference type="Proteomes" id="UP001139502"/>
    </source>
</evidence>
<proteinExistence type="predicted"/>
<keyword evidence="3" id="KW-1185">Reference proteome</keyword>
<evidence type="ECO:0000313" key="2">
    <source>
        <dbReference type="EMBL" id="MCP3426697.1"/>
    </source>
</evidence>
<dbReference type="Pfam" id="PF02515">
    <property type="entry name" value="CoA_transf_3"/>
    <property type="match status" value="1"/>
</dbReference>
<dbReference type="EMBL" id="JANAFB010000033">
    <property type="protein sequence ID" value="MCP3426697.1"/>
    <property type="molecule type" value="Genomic_DNA"/>
</dbReference>
<accession>A0A9X2KIA3</accession>
<dbReference type="RefSeq" id="WP_254167718.1">
    <property type="nucleotide sequence ID" value="NZ_JANAFB010000033.1"/>
</dbReference>
<dbReference type="PANTHER" id="PTHR48228:SF4">
    <property type="entry name" value="BLR3030 PROTEIN"/>
    <property type="match status" value="1"/>
</dbReference>